<gene>
    <name evidence="6" type="ORF">FOKN1_0848</name>
</gene>
<evidence type="ECO:0000256" key="1">
    <source>
        <dbReference type="ARBA" id="ARBA00007867"/>
    </source>
</evidence>
<evidence type="ECO:0000259" key="5">
    <source>
        <dbReference type="PROSITE" id="PS51006"/>
    </source>
</evidence>
<comment type="similarity">
    <text evidence="1">Belongs to the spermidine/spermine synthase family.</text>
</comment>
<keyword evidence="3 4" id="KW-0620">Polyamine biosynthesis</keyword>
<feature type="domain" description="PABS" evidence="5">
    <location>
        <begin position="1"/>
        <end position="225"/>
    </location>
</feature>
<dbReference type="GO" id="GO:0016740">
    <property type="term" value="F:transferase activity"/>
    <property type="evidence" value="ECO:0007669"/>
    <property type="project" value="UniProtKB-UniRule"/>
</dbReference>
<dbReference type="CDD" id="cd02440">
    <property type="entry name" value="AdoMet_MTases"/>
    <property type="match status" value="1"/>
</dbReference>
<keyword evidence="7" id="KW-1185">Reference proteome</keyword>
<keyword evidence="2 4" id="KW-0808">Transferase</keyword>
<proteinExistence type="inferred from homology"/>
<dbReference type="InterPro" id="IPR030374">
    <property type="entry name" value="PABS"/>
</dbReference>
<organism evidence="6 7">
    <name type="scientific">Thiohalobacter thiocyanaticus</name>
    <dbReference type="NCBI Taxonomy" id="585455"/>
    <lineage>
        <taxon>Bacteria</taxon>
        <taxon>Pseudomonadati</taxon>
        <taxon>Pseudomonadota</taxon>
        <taxon>Gammaproteobacteria</taxon>
        <taxon>Thiohalobacterales</taxon>
        <taxon>Thiohalobacteraceae</taxon>
        <taxon>Thiohalobacter</taxon>
    </lineage>
</organism>
<dbReference type="SUPFAM" id="SSF53335">
    <property type="entry name" value="S-adenosyl-L-methionine-dependent methyltransferases"/>
    <property type="match status" value="1"/>
</dbReference>
<dbReference type="InterPro" id="IPR029063">
    <property type="entry name" value="SAM-dependent_MTases_sf"/>
</dbReference>
<accession>A0A1Z4VNP6</accession>
<dbReference type="PROSITE" id="PS51006">
    <property type="entry name" value="PABS_2"/>
    <property type="match status" value="1"/>
</dbReference>
<dbReference type="GO" id="GO:0006596">
    <property type="term" value="P:polyamine biosynthetic process"/>
    <property type="evidence" value="ECO:0007669"/>
    <property type="project" value="UniProtKB-UniRule"/>
</dbReference>
<evidence type="ECO:0000256" key="3">
    <source>
        <dbReference type="ARBA" id="ARBA00023115"/>
    </source>
</evidence>
<dbReference type="EMBL" id="AP018052">
    <property type="protein sequence ID" value="BAZ93250.1"/>
    <property type="molecule type" value="Genomic_DNA"/>
</dbReference>
<evidence type="ECO:0000256" key="4">
    <source>
        <dbReference type="PROSITE-ProRule" id="PRU00354"/>
    </source>
</evidence>
<dbReference type="AlphaFoldDB" id="A0A1Z4VNP6"/>
<dbReference type="Pfam" id="PF01564">
    <property type="entry name" value="Spermine_synth"/>
    <property type="match status" value="1"/>
</dbReference>
<evidence type="ECO:0000313" key="7">
    <source>
        <dbReference type="Proteomes" id="UP000218765"/>
    </source>
</evidence>
<feature type="active site" description="Proton acceptor" evidence="4">
    <location>
        <position position="143"/>
    </location>
</feature>
<dbReference type="Proteomes" id="UP000218765">
    <property type="component" value="Chromosome"/>
</dbReference>
<dbReference type="Gene3D" id="3.40.50.150">
    <property type="entry name" value="Vaccinia Virus protein VP39"/>
    <property type="match status" value="1"/>
</dbReference>
<evidence type="ECO:0000313" key="6">
    <source>
        <dbReference type="EMBL" id="BAZ93250.1"/>
    </source>
</evidence>
<dbReference type="KEGG" id="ttc:FOKN1_0848"/>
<sequence length="263" mass="29707">MLAGRGQLVHIERDAHGVLEVIDDQYTRSLYFGTAARQSSMSHADPVTLVLSYTRAMLAGLLFQPRPAEILIIGLGGGSLLRFLAHHYPEADITVVEYREAVIEIARRFFQLPEHPRIRIEHGDGTELIHNPAQPLYDLILVDAFDAVGLHPGVACEPFLQACQRRLREGGLIALNLWNTDKARCRAHIRCFEAALGQRSLRLPVEARNNLIVFGAPHLQRLPSRRSLQATAPALKQRLGLDFPDLYRQLRRHNTLPLQWLFT</sequence>
<dbReference type="PANTHER" id="PTHR43317:SF1">
    <property type="entry name" value="THERMOSPERMINE SYNTHASE ACAULIS5"/>
    <property type="match status" value="1"/>
</dbReference>
<dbReference type="PANTHER" id="PTHR43317">
    <property type="entry name" value="THERMOSPERMINE SYNTHASE ACAULIS5"/>
    <property type="match status" value="1"/>
</dbReference>
<evidence type="ECO:0000256" key="2">
    <source>
        <dbReference type="ARBA" id="ARBA00022679"/>
    </source>
</evidence>
<reference evidence="6 7" key="1">
    <citation type="submission" date="2017-05" db="EMBL/GenBank/DDBJ databases">
        <title>Thiocyanate degradation by Thiohalobacter thiocyanaticus FOKN1.</title>
        <authorList>
            <person name="Oshiki M."/>
            <person name="Fukushima T."/>
            <person name="Kawano S."/>
            <person name="Nakagawa J."/>
        </authorList>
    </citation>
    <scope>NUCLEOTIDE SEQUENCE [LARGE SCALE GENOMIC DNA]</scope>
    <source>
        <strain evidence="6 7">FOKN1</strain>
    </source>
</reference>
<dbReference type="NCBIfam" id="NF037959">
    <property type="entry name" value="MFS_SpdSyn"/>
    <property type="match status" value="1"/>
</dbReference>
<protein>
    <submittedName>
        <fullName evidence="6">Spermidine synthase</fullName>
    </submittedName>
</protein>
<name>A0A1Z4VNP6_9GAMM</name>
<dbReference type="RefSeq" id="WP_172844249.1">
    <property type="nucleotide sequence ID" value="NZ_AP018052.1"/>
</dbReference>